<feature type="domain" description="C2H2-type" evidence="10">
    <location>
        <begin position="332"/>
        <end position="359"/>
    </location>
</feature>
<feature type="domain" description="ZAD" evidence="11">
    <location>
        <begin position="1"/>
        <end position="76"/>
    </location>
</feature>
<organism evidence="12 13">
    <name type="scientific">Hermetia illucens</name>
    <name type="common">Black soldier fly</name>
    <dbReference type="NCBI Taxonomy" id="343691"/>
    <lineage>
        <taxon>Eukaryota</taxon>
        <taxon>Metazoa</taxon>
        <taxon>Ecdysozoa</taxon>
        <taxon>Arthropoda</taxon>
        <taxon>Hexapoda</taxon>
        <taxon>Insecta</taxon>
        <taxon>Pterygota</taxon>
        <taxon>Neoptera</taxon>
        <taxon>Endopterygota</taxon>
        <taxon>Diptera</taxon>
        <taxon>Brachycera</taxon>
        <taxon>Stratiomyomorpha</taxon>
        <taxon>Stratiomyidae</taxon>
        <taxon>Hermetiinae</taxon>
        <taxon>Hermetia</taxon>
    </lineage>
</organism>
<feature type="binding site" evidence="8">
    <location>
        <position position="3"/>
    </location>
    <ligand>
        <name>Zn(2+)</name>
        <dbReference type="ChEBI" id="CHEBI:29105"/>
    </ligand>
</feature>
<sequence>MACGVCLEDDVQVINIFTEEGIRLKISSIIEQHFWFQPSEGDPILSQICCSCWEQIANFHIFYTTVKEAHKRLKESYYKKQIDDEELIYTIDDSDEEEANVKDIEPKSDDLNGPRQGDIRNPLEEQGQTCSGSTDGVQLFFKQEHEALLEQYTYIEASNKDIADDEITDSEEISYRSSGNEFSCSTVKEEPDDTIWEQDIPSSSRLEKKTNLNRLFRKQTRSKISQIEEKERTKNEDDLIATHINLECEQCFVKLDTFNDLNRHYQAAHNISGYVRCCDKKLPSRSYILDHINQHINPESYKCKECNKSFSTQYAIKNHLAIKHAPESSKIFKCKECPQRFTNDYSLNKHLLEHKNDDEKRLYCTDCRKMFSSIKALEVHREVHHKRLSGHICHVCGIILKGKKAFGKHIREHAAILGSEAINDPVCPICGKLSASIKTLRHHIRYVHSAMRPHKCPVCGKGFKIRQKLKEHMGTHAVGISLPCPYCPKRFRSKIHVYSHKYRMHKKEYDMERNARLEAAANGTYNRFELSYDPTVNVCSKIQQAYDLEEDDCYLVS</sequence>
<comment type="subcellular location">
    <subcellularLocation>
        <location evidence="1">Nucleus</location>
    </subcellularLocation>
</comment>
<feature type="binding site" evidence="8">
    <location>
        <position position="49"/>
    </location>
    <ligand>
        <name>Zn(2+)</name>
        <dbReference type="ChEBI" id="CHEBI:29105"/>
    </ligand>
</feature>
<name>A0A7R8YQ91_HERIL</name>
<dbReference type="SMART" id="SM00355">
    <property type="entry name" value="ZnF_C2H2"/>
    <property type="match status" value="9"/>
</dbReference>
<proteinExistence type="predicted"/>
<keyword evidence="13" id="KW-1185">Reference proteome</keyword>
<gene>
    <name evidence="12" type="ORF">HERILL_LOCUS1434</name>
</gene>
<evidence type="ECO:0000256" key="6">
    <source>
        <dbReference type="ARBA" id="ARBA00023242"/>
    </source>
</evidence>
<feature type="domain" description="C2H2-type" evidence="10">
    <location>
        <begin position="301"/>
        <end position="329"/>
    </location>
</feature>
<dbReference type="Gene3D" id="3.30.160.60">
    <property type="entry name" value="Classic Zinc Finger"/>
    <property type="match status" value="4"/>
</dbReference>
<evidence type="ECO:0000256" key="4">
    <source>
        <dbReference type="ARBA" id="ARBA00022771"/>
    </source>
</evidence>
<dbReference type="GO" id="GO:0005634">
    <property type="term" value="C:nucleus"/>
    <property type="evidence" value="ECO:0007669"/>
    <property type="project" value="UniProtKB-SubCell"/>
</dbReference>
<feature type="domain" description="C2H2-type" evidence="10">
    <location>
        <begin position="482"/>
        <end position="510"/>
    </location>
</feature>
<evidence type="ECO:0000313" key="13">
    <source>
        <dbReference type="Proteomes" id="UP000594454"/>
    </source>
</evidence>
<feature type="domain" description="C2H2-type" evidence="10">
    <location>
        <begin position="454"/>
        <end position="477"/>
    </location>
</feature>
<dbReference type="InterPro" id="IPR013087">
    <property type="entry name" value="Znf_C2H2_type"/>
</dbReference>
<dbReference type="InterPro" id="IPR012934">
    <property type="entry name" value="Znf_AD"/>
</dbReference>
<evidence type="ECO:0000256" key="3">
    <source>
        <dbReference type="ARBA" id="ARBA00022737"/>
    </source>
</evidence>
<accession>A0A7R8YQ91</accession>
<protein>
    <recommendedName>
        <fullName evidence="14">Transcription factor grauzone</fullName>
    </recommendedName>
</protein>
<feature type="domain" description="C2H2-type" evidence="10">
    <location>
        <begin position="425"/>
        <end position="453"/>
    </location>
</feature>
<dbReference type="AlphaFoldDB" id="A0A7R8YQ91"/>
<dbReference type="Pfam" id="PF13912">
    <property type="entry name" value="zf-C2H2_6"/>
    <property type="match status" value="1"/>
</dbReference>
<dbReference type="OrthoDB" id="3565419at2759"/>
<dbReference type="SUPFAM" id="SSF57667">
    <property type="entry name" value="beta-beta-alpha zinc fingers"/>
    <property type="match status" value="4"/>
</dbReference>
<dbReference type="PROSITE" id="PS00028">
    <property type="entry name" value="ZINC_FINGER_C2H2_1"/>
    <property type="match status" value="6"/>
</dbReference>
<dbReference type="SMART" id="SM00868">
    <property type="entry name" value="zf-AD"/>
    <property type="match status" value="1"/>
</dbReference>
<dbReference type="PANTHER" id="PTHR24379">
    <property type="entry name" value="KRAB AND ZINC FINGER DOMAIN-CONTAINING"/>
    <property type="match status" value="1"/>
</dbReference>
<keyword evidence="3" id="KW-0677">Repeat</keyword>
<evidence type="ECO:0000256" key="9">
    <source>
        <dbReference type="SAM" id="MobiDB-lite"/>
    </source>
</evidence>
<feature type="region of interest" description="Disordered" evidence="9">
    <location>
        <begin position="94"/>
        <end position="130"/>
    </location>
</feature>
<evidence type="ECO:0000256" key="1">
    <source>
        <dbReference type="ARBA" id="ARBA00004123"/>
    </source>
</evidence>
<dbReference type="PROSITE" id="PS51915">
    <property type="entry name" value="ZAD"/>
    <property type="match status" value="1"/>
</dbReference>
<dbReference type="GO" id="GO:0008270">
    <property type="term" value="F:zinc ion binding"/>
    <property type="evidence" value="ECO:0007669"/>
    <property type="project" value="UniProtKB-UniRule"/>
</dbReference>
<evidence type="ECO:0000256" key="7">
    <source>
        <dbReference type="PROSITE-ProRule" id="PRU00042"/>
    </source>
</evidence>
<dbReference type="InParanoid" id="A0A7R8YQ91"/>
<keyword evidence="5 8" id="KW-0862">Zinc</keyword>
<dbReference type="Pfam" id="PF07776">
    <property type="entry name" value="zf-AD"/>
    <property type="match status" value="1"/>
</dbReference>
<evidence type="ECO:0000256" key="8">
    <source>
        <dbReference type="PROSITE-ProRule" id="PRU01263"/>
    </source>
</evidence>
<feature type="binding site" evidence="8">
    <location>
        <position position="6"/>
    </location>
    <ligand>
        <name>Zn(2+)</name>
        <dbReference type="ChEBI" id="CHEBI:29105"/>
    </ligand>
</feature>
<feature type="binding site" evidence="8">
    <location>
        <position position="52"/>
    </location>
    <ligand>
        <name>Zn(2+)</name>
        <dbReference type="ChEBI" id="CHEBI:29105"/>
    </ligand>
</feature>
<dbReference type="PROSITE" id="PS50157">
    <property type="entry name" value="ZINC_FINGER_C2H2_2"/>
    <property type="match status" value="6"/>
</dbReference>
<dbReference type="Proteomes" id="UP000594454">
    <property type="component" value="Chromosome 1"/>
</dbReference>
<dbReference type="SUPFAM" id="SSF57716">
    <property type="entry name" value="Glucocorticoid receptor-like (DNA-binding domain)"/>
    <property type="match status" value="1"/>
</dbReference>
<keyword evidence="2 8" id="KW-0479">Metal-binding</keyword>
<evidence type="ECO:0000313" key="12">
    <source>
        <dbReference type="EMBL" id="CAD7078149.1"/>
    </source>
</evidence>
<dbReference type="Gene3D" id="3.40.1800.20">
    <property type="match status" value="1"/>
</dbReference>
<evidence type="ECO:0000259" key="10">
    <source>
        <dbReference type="PROSITE" id="PS50157"/>
    </source>
</evidence>
<dbReference type="OMA" id="IATHINL"/>
<keyword evidence="6" id="KW-0539">Nucleus</keyword>
<feature type="compositionally biased region" description="Basic and acidic residues" evidence="9">
    <location>
        <begin position="99"/>
        <end position="123"/>
    </location>
</feature>
<dbReference type="PANTHER" id="PTHR24379:SF121">
    <property type="entry name" value="C2H2-TYPE DOMAIN-CONTAINING PROTEIN"/>
    <property type="match status" value="1"/>
</dbReference>
<dbReference type="FunFam" id="3.30.160.60:FF:000145">
    <property type="entry name" value="Zinc finger protein 574"/>
    <property type="match status" value="1"/>
</dbReference>
<keyword evidence="4 7" id="KW-0863">Zinc-finger</keyword>
<evidence type="ECO:0008006" key="14">
    <source>
        <dbReference type="Google" id="ProtNLM"/>
    </source>
</evidence>
<reference evidence="12 13" key="1">
    <citation type="submission" date="2020-11" db="EMBL/GenBank/DDBJ databases">
        <authorList>
            <person name="Wallbank WR R."/>
            <person name="Pardo Diaz C."/>
            <person name="Kozak K."/>
            <person name="Martin S."/>
            <person name="Jiggins C."/>
            <person name="Moest M."/>
            <person name="Warren A I."/>
            <person name="Generalovic N T."/>
            <person name="Byers J.R.P. K."/>
            <person name="Montejo-Kovacevich G."/>
            <person name="Yen C E."/>
        </authorList>
    </citation>
    <scope>NUCLEOTIDE SEQUENCE [LARGE SCALE GENOMIC DNA]</scope>
</reference>
<evidence type="ECO:0000259" key="11">
    <source>
        <dbReference type="PROSITE" id="PS51915"/>
    </source>
</evidence>
<feature type="domain" description="C2H2-type" evidence="10">
    <location>
        <begin position="362"/>
        <end position="384"/>
    </location>
</feature>
<dbReference type="Pfam" id="PF00096">
    <property type="entry name" value="zf-C2H2"/>
    <property type="match status" value="3"/>
</dbReference>
<dbReference type="EMBL" id="LR899009">
    <property type="protein sequence ID" value="CAD7078149.1"/>
    <property type="molecule type" value="Genomic_DNA"/>
</dbReference>
<dbReference type="InterPro" id="IPR036236">
    <property type="entry name" value="Znf_C2H2_sf"/>
</dbReference>
<evidence type="ECO:0000256" key="5">
    <source>
        <dbReference type="ARBA" id="ARBA00022833"/>
    </source>
</evidence>
<evidence type="ECO:0000256" key="2">
    <source>
        <dbReference type="ARBA" id="ARBA00022723"/>
    </source>
</evidence>